<dbReference type="AlphaFoldDB" id="A0A6L2PX81"/>
<keyword evidence="7" id="KW-1185">Reference proteome</keyword>
<feature type="domain" description="Methyltransferase" evidence="5">
    <location>
        <begin position="62"/>
        <end position="188"/>
    </location>
</feature>
<name>A0A6L2PX81_COPFO</name>
<evidence type="ECO:0000259" key="5">
    <source>
        <dbReference type="Pfam" id="PF13847"/>
    </source>
</evidence>
<dbReference type="PANTHER" id="PTHR12843">
    <property type="entry name" value="PROTEIN-LYSINE N-METHYLTRANSFERASE METTL10"/>
    <property type="match status" value="1"/>
</dbReference>
<dbReference type="SUPFAM" id="SSF53335">
    <property type="entry name" value="S-adenosyl-L-methionine-dependent methyltransferases"/>
    <property type="match status" value="1"/>
</dbReference>
<dbReference type="EMBL" id="BLKM01000479">
    <property type="protein sequence ID" value="GFG34367.1"/>
    <property type="molecule type" value="Genomic_DNA"/>
</dbReference>
<dbReference type="HAMAP" id="MF_03188">
    <property type="entry name" value="Methyltr_EFM4"/>
    <property type="match status" value="1"/>
</dbReference>
<evidence type="ECO:0000256" key="2">
    <source>
        <dbReference type="ARBA" id="ARBA00022603"/>
    </source>
</evidence>
<dbReference type="InterPro" id="IPR025714">
    <property type="entry name" value="Methyltranfer_dom"/>
</dbReference>
<dbReference type="CDD" id="cd02440">
    <property type="entry name" value="AdoMet_MTases"/>
    <property type="match status" value="1"/>
</dbReference>
<evidence type="ECO:0000256" key="1">
    <source>
        <dbReference type="ARBA" id="ARBA00022490"/>
    </source>
</evidence>
<protein>
    <recommendedName>
        <fullName evidence="5">Methyltransferase domain-containing protein</fullName>
    </recommendedName>
</protein>
<dbReference type="FunCoup" id="A0A6L2PX81">
    <property type="interactions" value="1457"/>
</dbReference>
<organism evidence="6 7">
    <name type="scientific">Coptotermes formosanus</name>
    <name type="common">Formosan subterranean termite</name>
    <dbReference type="NCBI Taxonomy" id="36987"/>
    <lineage>
        <taxon>Eukaryota</taxon>
        <taxon>Metazoa</taxon>
        <taxon>Ecdysozoa</taxon>
        <taxon>Arthropoda</taxon>
        <taxon>Hexapoda</taxon>
        <taxon>Insecta</taxon>
        <taxon>Pterygota</taxon>
        <taxon>Neoptera</taxon>
        <taxon>Polyneoptera</taxon>
        <taxon>Dictyoptera</taxon>
        <taxon>Blattodea</taxon>
        <taxon>Blattoidea</taxon>
        <taxon>Termitoidae</taxon>
        <taxon>Rhinotermitidae</taxon>
        <taxon>Coptotermes</taxon>
    </lineage>
</organism>
<proteinExistence type="inferred from homology"/>
<dbReference type="Pfam" id="PF13847">
    <property type="entry name" value="Methyltransf_31"/>
    <property type="match status" value="1"/>
</dbReference>
<keyword evidence="2" id="KW-0489">Methyltransferase</keyword>
<keyword evidence="3" id="KW-0808">Transferase</keyword>
<dbReference type="GO" id="GO:0032259">
    <property type="term" value="P:methylation"/>
    <property type="evidence" value="ECO:0007669"/>
    <property type="project" value="UniProtKB-KW"/>
</dbReference>
<sequence>MSEEVTEELAPSELGTKEYWNEAYLVEKKNFNECGDVGEVWFGEDSALRIVRWLCSSDLVKQDDSVIDLGCGNGMLLVELAREGFINLTGVDYSQNAIDLAQSIMKTQNLTIRYEVCDILSSDGSVMSREYAVALDKGTYDAVSLHPGDPKGKREKYILNVWKLLKPQGLLVITSCNWTETELISHFSS</sequence>
<dbReference type="OrthoDB" id="540004at2759"/>
<dbReference type="Gene3D" id="3.40.50.150">
    <property type="entry name" value="Vaccinia Virus protein VP39"/>
    <property type="match status" value="1"/>
</dbReference>
<gene>
    <name evidence="6" type="ORF">Cfor_10797</name>
</gene>
<dbReference type="Proteomes" id="UP000502823">
    <property type="component" value="Unassembled WGS sequence"/>
</dbReference>
<dbReference type="InterPro" id="IPR026635">
    <property type="entry name" value="Efm4/METTL10"/>
</dbReference>
<evidence type="ECO:0000313" key="7">
    <source>
        <dbReference type="Proteomes" id="UP000502823"/>
    </source>
</evidence>
<keyword evidence="1" id="KW-0963">Cytoplasm</keyword>
<dbReference type="PANTHER" id="PTHR12843:SF5">
    <property type="entry name" value="EEF1A LYSINE METHYLTRANSFERASE 2"/>
    <property type="match status" value="1"/>
</dbReference>
<feature type="non-terminal residue" evidence="6">
    <location>
        <position position="189"/>
    </location>
</feature>
<dbReference type="GO" id="GO:0005737">
    <property type="term" value="C:cytoplasm"/>
    <property type="evidence" value="ECO:0007669"/>
    <property type="project" value="TreeGrafter"/>
</dbReference>
<comment type="caution">
    <text evidence="6">The sequence shown here is derived from an EMBL/GenBank/DDBJ whole genome shotgun (WGS) entry which is preliminary data.</text>
</comment>
<dbReference type="InterPro" id="IPR029063">
    <property type="entry name" value="SAM-dependent_MTases_sf"/>
</dbReference>
<evidence type="ECO:0000313" key="6">
    <source>
        <dbReference type="EMBL" id="GFG34367.1"/>
    </source>
</evidence>
<evidence type="ECO:0000256" key="3">
    <source>
        <dbReference type="ARBA" id="ARBA00022679"/>
    </source>
</evidence>
<dbReference type="InParanoid" id="A0A6L2PX81"/>
<accession>A0A6L2PX81</accession>
<evidence type="ECO:0000256" key="4">
    <source>
        <dbReference type="ARBA" id="ARBA00022691"/>
    </source>
</evidence>
<dbReference type="GO" id="GO:0016279">
    <property type="term" value="F:protein-lysine N-methyltransferase activity"/>
    <property type="evidence" value="ECO:0007669"/>
    <property type="project" value="TreeGrafter"/>
</dbReference>
<reference evidence="7" key="1">
    <citation type="submission" date="2020-01" db="EMBL/GenBank/DDBJ databases">
        <title>Draft genome sequence of the Termite Coptotermes fromosanus.</title>
        <authorList>
            <person name="Itakura S."/>
            <person name="Yosikawa Y."/>
            <person name="Umezawa K."/>
        </authorList>
    </citation>
    <scope>NUCLEOTIDE SEQUENCE [LARGE SCALE GENOMIC DNA]</scope>
</reference>
<keyword evidence="4" id="KW-0949">S-adenosyl-L-methionine</keyword>